<dbReference type="KEGG" id="ladl:NCTC12735_00541"/>
<keyword evidence="1" id="KW-0614">Plasmid</keyword>
<accession>A0A3S4UMN3</accession>
<dbReference type="AlphaFoldDB" id="A0A3S4UMN3"/>
<dbReference type="Proteomes" id="UP000281170">
    <property type="component" value="Plasmid 9"/>
</dbReference>
<gene>
    <name evidence="1" type="ORF">NCTC12735_00541</name>
</gene>
<reference evidence="1 2" key="1">
    <citation type="submission" date="2018-12" db="EMBL/GenBank/DDBJ databases">
        <authorList>
            <consortium name="Pathogen Informatics"/>
        </authorList>
    </citation>
    <scope>NUCLEOTIDE SEQUENCE [LARGE SCALE GENOMIC DNA]</scope>
    <source>
        <strain evidence="1 2">NCTC12735</strain>
        <plasmid evidence="2">9</plasmid>
    </source>
</reference>
<evidence type="ECO:0000313" key="1">
    <source>
        <dbReference type="EMBL" id="VEH84921.1"/>
    </source>
</evidence>
<organism evidence="1 2">
    <name type="scientific">Legionella adelaidensis</name>
    <dbReference type="NCBI Taxonomy" id="45056"/>
    <lineage>
        <taxon>Bacteria</taxon>
        <taxon>Pseudomonadati</taxon>
        <taxon>Pseudomonadota</taxon>
        <taxon>Gammaproteobacteria</taxon>
        <taxon>Legionellales</taxon>
        <taxon>Legionellaceae</taxon>
        <taxon>Legionella</taxon>
    </lineage>
</organism>
<geneLocation type="plasmid" evidence="1 2">
    <name>9</name>
</geneLocation>
<name>A0A3S4UMN3_9GAMM</name>
<sequence length="34" mass="4041">MDPILRFSFNRTDLIQDLVTFLHGKSLPLVYNLY</sequence>
<protein>
    <submittedName>
        <fullName evidence="1">Uncharacterized protein</fullName>
    </submittedName>
</protein>
<proteinExistence type="predicted"/>
<evidence type="ECO:0000313" key="2">
    <source>
        <dbReference type="Proteomes" id="UP000281170"/>
    </source>
</evidence>
<dbReference type="EMBL" id="LR134418">
    <property type="protein sequence ID" value="VEH84921.1"/>
    <property type="molecule type" value="Genomic_DNA"/>
</dbReference>